<dbReference type="Pfam" id="PF12867">
    <property type="entry name" value="DinB_2"/>
    <property type="match status" value="1"/>
</dbReference>
<proteinExistence type="predicted"/>
<evidence type="ECO:0000313" key="2">
    <source>
        <dbReference type="EMBL" id="MEX6690778.1"/>
    </source>
</evidence>
<comment type="caution">
    <text evidence="2">The sequence shown here is derived from an EMBL/GenBank/DDBJ whole genome shotgun (WGS) entry which is preliminary data.</text>
</comment>
<dbReference type="Proteomes" id="UP001560573">
    <property type="component" value="Unassembled WGS sequence"/>
</dbReference>
<accession>A0ABV3ZLV4</accession>
<dbReference type="EMBL" id="JAULBC010000010">
    <property type="protein sequence ID" value="MEX6690778.1"/>
    <property type="molecule type" value="Genomic_DNA"/>
</dbReference>
<name>A0ABV3ZLV4_9BACT</name>
<dbReference type="Gene3D" id="1.20.120.450">
    <property type="entry name" value="dinb family like domain"/>
    <property type="match status" value="1"/>
</dbReference>
<dbReference type="InterPro" id="IPR024775">
    <property type="entry name" value="DinB-like"/>
</dbReference>
<reference evidence="2 3" key="1">
    <citation type="submission" date="2023-07" db="EMBL/GenBank/DDBJ databases">
        <authorList>
            <person name="Lian W.-H."/>
        </authorList>
    </citation>
    <scope>NUCLEOTIDE SEQUENCE [LARGE SCALE GENOMIC DNA]</scope>
    <source>
        <strain evidence="2 3">SYSU DXS3180</strain>
    </source>
</reference>
<feature type="domain" description="DinB-like" evidence="1">
    <location>
        <begin position="24"/>
        <end position="145"/>
    </location>
</feature>
<gene>
    <name evidence="2" type="ORF">QTN47_24940</name>
</gene>
<dbReference type="InterPro" id="IPR034660">
    <property type="entry name" value="DinB/YfiT-like"/>
</dbReference>
<organism evidence="2 3">
    <name type="scientific">Danxiaibacter flavus</name>
    <dbReference type="NCBI Taxonomy" id="3049108"/>
    <lineage>
        <taxon>Bacteria</taxon>
        <taxon>Pseudomonadati</taxon>
        <taxon>Bacteroidota</taxon>
        <taxon>Chitinophagia</taxon>
        <taxon>Chitinophagales</taxon>
        <taxon>Chitinophagaceae</taxon>
        <taxon>Danxiaibacter</taxon>
    </lineage>
</organism>
<keyword evidence="3" id="KW-1185">Reference proteome</keyword>
<dbReference type="SUPFAM" id="SSF109854">
    <property type="entry name" value="DinB/YfiT-like putative metalloenzymes"/>
    <property type="match status" value="1"/>
</dbReference>
<evidence type="ECO:0000259" key="1">
    <source>
        <dbReference type="Pfam" id="PF12867"/>
    </source>
</evidence>
<dbReference type="RefSeq" id="WP_369332193.1">
    <property type="nucleotide sequence ID" value="NZ_JAULBC010000010.1"/>
</dbReference>
<sequence length="156" mass="17629">MKISEAIAQHILELYFGNNWTDVNVRETLQDVTLKEAITKTKASPNTIASLVHHITFYNKIILDRLHGKNPSIDEINGYNLPPLENDAAWELLKENNLESAQELADAVRLIADDTLQEPIVEDNSSKYKSLHGVTEHGYYHLGQIVILKKLIRSGN</sequence>
<protein>
    <submittedName>
        <fullName evidence="2">DinB family protein</fullName>
    </submittedName>
</protein>
<evidence type="ECO:0000313" key="3">
    <source>
        <dbReference type="Proteomes" id="UP001560573"/>
    </source>
</evidence>